<feature type="region of interest" description="Disordered" evidence="2">
    <location>
        <begin position="89"/>
        <end position="241"/>
    </location>
</feature>
<dbReference type="STRING" id="578459.A0A194SB55"/>
<dbReference type="Proteomes" id="UP000053890">
    <property type="component" value="Unassembled WGS sequence"/>
</dbReference>
<organism evidence="4 5">
    <name type="scientific">Rhodotorula graminis (strain WP1)</name>
    <dbReference type="NCBI Taxonomy" id="578459"/>
    <lineage>
        <taxon>Eukaryota</taxon>
        <taxon>Fungi</taxon>
        <taxon>Dikarya</taxon>
        <taxon>Basidiomycota</taxon>
        <taxon>Pucciniomycotina</taxon>
        <taxon>Microbotryomycetes</taxon>
        <taxon>Sporidiobolales</taxon>
        <taxon>Sporidiobolaceae</taxon>
        <taxon>Rhodotorula</taxon>
    </lineage>
</organism>
<accession>A0A194SB55</accession>
<dbReference type="Pfam" id="PF07039">
    <property type="entry name" value="SGF29_Tudor"/>
    <property type="match status" value="1"/>
</dbReference>
<dbReference type="PROSITE" id="PS51518">
    <property type="entry name" value="SGF29_C"/>
    <property type="match status" value="1"/>
</dbReference>
<feature type="domain" description="SGF29 C-terminal" evidence="3">
    <location>
        <begin position="209"/>
        <end position="374"/>
    </location>
</feature>
<evidence type="ECO:0000256" key="2">
    <source>
        <dbReference type="SAM" id="MobiDB-lite"/>
    </source>
</evidence>
<evidence type="ECO:0000259" key="3">
    <source>
        <dbReference type="PROSITE" id="PS51518"/>
    </source>
</evidence>
<dbReference type="GeneID" id="28974408"/>
<dbReference type="EMBL" id="KQ474074">
    <property type="protein sequence ID" value="KPV77837.1"/>
    <property type="molecule type" value="Genomic_DNA"/>
</dbReference>
<feature type="coiled-coil region" evidence="1">
    <location>
        <begin position="28"/>
        <end position="67"/>
    </location>
</feature>
<evidence type="ECO:0000313" key="5">
    <source>
        <dbReference type="Proteomes" id="UP000053890"/>
    </source>
</evidence>
<feature type="compositionally biased region" description="Low complexity" evidence="2">
    <location>
        <begin position="111"/>
        <end position="134"/>
    </location>
</feature>
<dbReference type="RefSeq" id="XP_018273886.1">
    <property type="nucleotide sequence ID" value="XM_018413960.1"/>
</dbReference>
<proteinExistence type="predicted"/>
<dbReference type="AlphaFoldDB" id="A0A194SB55"/>
<dbReference type="PANTHER" id="PTHR21539:SF0">
    <property type="entry name" value="SAGA-ASSOCIATED FACTOR 29"/>
    <property type="match status" value="1"/>
</dbReference>
<dbReference type="PANTHER" id="PTHR21539">
    <property type="entry name" value="SAGA-ASSOCIATED FACTOR 29"/>
    <property type="match status" value="1"/>
</dbReference>
<gene>
    <name evidence="4" type="ORF">RHOBADRAFT_41834</name>
</gene>
<keyword evidence="5" id="KW-1185">Reference proteome</keyword>
<evidence type="ECO:0000256" key="1">
    <source>
        <dbReference type="SAM" id="Coils"/>
    </source>
</evidence>
<sequence length="374" mass="39038">MAPSSDAAALTAQLRAHLQSYLAHSAAISQTLRDANTLQQELEAGQAEDVRDRLESVYDRIDEQTEAEFLQLDVAMDLLDAIDAAQAVAPAADAGSGKKAQHRKRAKVDTSSRAGSPASSAAPSPLPSFAGSPPLHAPPLPRSGSHAAKPPPLLPATSSTSFNGSTHQHPTPIAPAPPSSATSSSHGGGGNKKASGPPSLKARRDALAAQLPLRPGRPIAVKESKKVPGAPPGAGSPLGGPPGAADNYILGRIVMCLGGDKNRYTVEDVDYDPANPTPEGGKWNTTLKSIIPLPEKGDERSYPDYDFSPGTYVLACYPETTSFYRAVIAAGPLAVATGQGKKKEVQRIYRLTFDDDEGAIRDVPLELVCDPTPL</sequence>
<name>A0A194SB55_RHOGW</name>
<dbReference type="InterPro" id="IPR037802">
    <property type="entry name" value="SGF29"/>
</dbReference>
<dbReference type="Gene3D" id="2.30.30.140">
    <property type="match status" value="2"/>
</dbReference>
<dbReference type="OMA" id="RTTMEPS"/>
<dbReference type="GO" id="GO:0000124">
    <property type="term" value="C:SAGA complex"/>
    <property type="evidence" value="ECO:0007669"/>
    <property type="project" value="InterPro"/>
</dbReference>
<reference evidence="4 5" key="1">
    <citation type="journal article" date="2015" name="Front. Microbiol.">
        <title>Genome sequence of the plant growth promoting endophytic yeast Rhodotorula graminis WP1.</title>
        <authorList>
            <person name="Firrincieli A."/>
            <person name="Otillar R."/>
            <person name="Salamov A."/>
            <person name="Schmutz J."/>
            <person name="Khan Z."/>
            <person name="Redman R.S."/>
            <person name="Fleck N.D."/>
            <person name="Lindquist E."/>
            <person name="Grigoriev I.V."/>
            <person name="Doty S.L."/>
        </authorList>
    </citation>
    <scope>NUCLEOTIDE SEQUENCE [LARGE SCALE GENOMIC DNA]</scope>
    <source>
        <strain evidence="4 5">WP1</strain>
    </source>
</reference>
<keyword evidence="1" id="KW-0175">Coiled coil</keyword>
<dbReference type="OrthoDB" id="10265994at2759"/>
<protein>
    <recommendedName>
        <fullName evidence="3">SGF29 C-terminal domain-containing protein</fullName>
    </recommendedName>
</protein>
<feature type="compositionally biased region" description="Low complexity" evidence="2">
    <location>
        <begin position="155"/>
        <end position="171"/>
    </location>
</feature>
<evidence type="ECO:0000313" key="4">
    <source>
        <dbReference type="EMBL" id="KPV77837.1"/>
    </source>
</evidence>
<dbReference type="InterPro" id="IPR010750">
    <property type="entry name" value="SGF29_tudor-like_dom"/>
</dbReference>